<evidence type="ECO:0000259" key="7">
    <source>
        <dbReference type="PROSITE" id="PS50968"/>
    </source>
</evidence>
<comment type="cofactor">
    <cofactor evidence="2">
        <name>pantetheine 4'-phosphate</name>
        <dbReference type="ChEBI" id="CHEBI:47942"/>
    </cofactor>
</comment>
<dbReference type="RefSeq" id="WP_217469613.1">
    <property type="nucleotide sequence ID" value="NZ_CP020335.1"/>
</dbReference>
<dbReference type="Pfam" id="PF00668">
    <property type="entry name" value="Condensation"/>
    <property type="match status" value="1"/>
</dbReference>
<evidence type="ECO:0000313" key="8">
    <source>
        <dbReference type="EMBL" id="QXF34178.1"/>
    </source>
</evidence>
<dbReference type="PROSITE" id="PS50075">
    <property type="entry name" value="CARRIER"/>
    <property type="match status" value="1"/>
</dbReference>
<evidence type="ECO:0000256" key="2">
    <source>
        <dbReference type="ARBA" id="ARBA00001957"/>
    </source>
</evidence>
<dbReference type="Pfam" id="PF00550">
    <property type="entry name" value="PP-binding"/>
    <property type="match status" value="1"/>
</dbReference>
<dbReference type="PANTHER" id="PTHR45527">
    <property type="entry name" value="NONRIBOSOMAL PEPTIDE SYNTHETASE"/>
    <property type="match status" value="1"/>
</dbReference>
<sequence length="937" mass="105863">MKNTIILEKLSANDETMLISEWLVEEGDYVTTGQMIARVEASKAIMEIHSPMSGYLLKRYQTGDEVAVGNVIAEIVQEPTSTPNKEDPDASMFQVDRSNATARFSKAATAYLEQHRIDPSKLGFSGLITLDYLRQHLALEEHVQKPSTAILLAEPHESDKILSLVENITTTEPIEVSKQAEIRILSEAQNGSLPSSITVQFNSINLREKLRNDANSSGQIFPYLLWILGITLQDWPQLLSYYEKQRIHRYSAVNIGVAIDMNQGLRVPVVRQINQLALPNVEVAVADYVCRYHENKLSLEDVTGATFTVSDLSGQNVLHFQPMLNKQQCAILGIGGDKDLEGYPMSLTLVFDHRVITGAIAAQFLNDFKRRLLTNNATKLHLSDTEAQQPPPVHSRFSPTNLKLADDISNIWQSQLECQVVNLSDNFFKLGGDSMKATHTISQVAAHIAVAVPLRLLFENPTLQKFTQRIIQLINETPRNIDDLLPESPDNYVTLSLQQERLLKLCADGDPSDYNLFRAYRLTGHLDRDALRQALHHLTKRHEILRSRFDWATASFIGYFEEDADLPIEIIDLSTIAKEGQDKQLMSTLQRHSQCAWNVGDWLFHVSLVLLKADEQVLTLCLHHLIADGESIRILTGELSTFYAHACGDESVALPKDLQRQYRHYSNWQQQYIRDVSVKRQISYWKHKMEGAPSLLSLPISICNQSEIYQTGRSASEVFQIPQEIGVLEFSRHIGATPYAVLMSAWSIVLSHYSSQQEVIIGTAADNRQPEYGNNLGFFANNWAARIFVEDTQEFTLLTESIRRTTLDAKDNIDWSFGTIADALAPHEKHKVRSRVFQVMLIMLPNAKLTLRNIESIPINLDIGRGREPFDGTILDMTLWISVEHENICAKLVYNVDLFQEKTVKSIVRSFTAVLRKACSENSITLLKLKDTCETIE</sequence>
<feature type="domain" description="Carrier" evidence="6">
    <location>
        <begin position="399"/>
        <end position="474"/>
    </location>
</feature>
<evidence type="ECO:0000256" key="4">
    <source>
        <dbReference type="ARBA" id="ARBA00022553"/>
    </source>
</evidence>
<comment type="cofactor">
    <cofactor evidence="1 5">
        <name>(R)-lipoate</name>
        <dbReference type="ChEBI" id="CHEBI:83088"/>
    </cofactor>
</comment>
<comment type="similarity">
    <text evidence="5">Belongs to the 2-oxoacid dehydrogenase family.</text>
</comment>
<dbReference type="Pfam" id="PF00198">
    <property type="entry name" value="2-oxoacid_dh"/>
    <property type="match status" value="1"/>
</dbReference>
<dbReference type="InterPro" id="IPR001242">
    <property type="entry name" value="Condensation_dom"/>
</dbReference>
<keyword evidence="5" id="KW-0808">Transferase</keyword>
<dbReference type="Proteomes" id="UP000693715">
    <property type="component" value="Chromosome"/>
</dbReference>
<dbReference type="PANTHER" id="PTHR45527:SF1">
    <property type="entry name" value="FATTY ACID SYNTHASE"/>
    <property type="match status" value="1"/>
</dbReference>
<keyword evidence="3" id="KW-0596">Phosphopantetheine</keyword>
<dbReference type="Pfam" id="PF00364">
    <property type="entry name" value="Biotin_lipoyl"/>
    <property type="match status" value="1"/>
</dbReference>
<evidence type="ECO:0000256" key="1">
    <source>
        <dbReference type="ARBA" id="ARBA00001938"/>
    </source>
</evidence>
<name>A0ABX8LYH3_9GAMM</name>
<dbReference type="InterPro" id="IPR001078">
    <property type="entry name" value="2-oxoacid_DH_actylTfrase"/>
</dbReference>
<evidence type="ECO:0000256" key="5">
    <source>
        <dbReference type="RuleBase" id="RU003423"/>
    </source>
</evidence>
<evidence type="ECO:0000259" key="6">
    <source>
        <dbReference type="PROSITE" id="PS50075"/>
    </source>
</evidence>
<dbReference type="PROSITE" id="PS00012">
    <property type="entry name" value="PHOSPHOPANTETHEINE"/>
    <property type="match status" value="1"/>
</dbReference>
<keyword evidence="9" id="KW-1185">Reference proteome</keyword>
<dbReference type="PROSITE" id="PS50968">
    <property type="entry name" value="BIOTINYL_LIPOYL"/>
    <property type="match status" value="1"/>
</dbReference>
<accession>A0ABX8LYH3</accession>
<keyword evidence="5" id="KW-0012">Acyltransferase</keyword>
<proteinExistence type="inferred from homology"/>
<keyword evidence="4" id="KW-0597">Phosphoprotein</keyword>
<dbReference type="InterPro" id="IPR000089">
    <property type="entry name" value="Biotin_lipoyl"/>
</dbReference>
<organism evidence="8 9">
    <name type="scientific">Photorhabdus akhurstii</name>
    <dbReference type="NCBI Taxonomy" id="171438"/>
    <lineage>
        <taxon>Bacteria</taxon>
        <taxon>Pseudomonadati</taxon>
        <taxon>Pseudomonadota</taxon>
        <taxon>Gammaproteobacteria</taxon>
        <taxon>Enterobacterales</taxon>
        <taxon>Morganellaceae</taxon>
        <taxon>Photorhabdus</taxon>
    </lineage>
</organism>
<evidence type="ECO:0000256" key="3">
    <source>
        <dbReference type="ARBA" id="ARBA00022450"/>
    </source>
</evidence>
<gene>
    <name evidence="8" type="ORF">B0X70_14255</name>
</gene>
<dbReference type="CDD" id="cd06849">
    <property type="entry name" value="lipoyl_domain"/>
    <property type="match status" value="1"/>
</dbReference>
<dbReference type="InterPro" id="IPR009081">
    <property type="entry name" value="PP-bd_ACP"/>
</dbReference>
<reference evidence="8 9" key="1">
    <citation type="submission" date="2017-03" db="EMBL/GenBank/DDBJ databases">
        <title>Genome comparison of Photorhabdus luminescens strain 0813-124 phase variants.</title>
        <authorList>
            <person name="Chien C.-C."/>
            <person name="Chen W.-J."/>
            <person name="Shih M.-C."/>
            <person name="Hsieh F.-C."/>
        </authorList>
    </citation>
    <scope>NUCLEOTIDE SEQUENCE [LARGE SCALE GENOMIC DNA]</scope>
    <source>
        <strain evidence="8 9">0813-124 phase II</strain>
    </source>
</reference>
<evidence type="ECO:0000313" key="9">
    <source>
        <dbReference type="Proteomes" id="UP000693715"/>
    </source>
</evidence>
<protein>
    <recommendedName>
        <fullName evidence="5">Dihydrolipoamide acetyltransferase component of pyruvate dehydrogenase complex</fullName>
        <ecNumber evidence="5">2.3.1.-</ecNumber>
    </recommendedName>
</protein>
<dbReference type="EMBL" id="CP020335">
    <property type="protein sequence ID" value="QXF34178.1"/>
    <property type="molecule type" value="Genomic_DNA"/>
</dbReference>
<feature type="domain" description="Lipoyl-binding" evidence="7">
    <location>
        <begin position="1"/>
        <end position="76"/>
    </location>
</feature>
<dbReference type="EC" id="2.3.1.-" evidence="5"/>
<keyword evidence="5" id="KW-0450">Lipoyl</keyword>
<dbReference type="InterPro" id="IPR006162">
    <property type="entry name" value="Ppantetheine_attach_site"/>
</dbReference>